<dbReference type="EMBL" id="JALNTZ010000001">
    <property type="protein sequence ID" value="KAJ3666213.1"/>
    <property type="molecule type" value="Genomic_DNA"/>
</dbReference>
<reference evidence="1" key="1">
    <citation type="journal article" date="2023" name="G3 (Bethesda)">
        <title>Whole genome assemblies of Zophobas morio and Tenebrio molitor.</title>
        <authorList>
            <person name="Kaur S."/>
            <person name="Stinson S.A."/>
            <person name="diCenzo G.C."/>
        </authorList>
    </citation>
    <scope>NUCLEOTIDE SEQUENCE</scope>
    <source>
        <strain evidence="1">QUZm001</strain>
    </source>
</reference>
<comment type="caution">
    <text evidence="1">The sequence shown here is derived from an EMBL/GenBank/DDBJ whole genome shotgun (WGS) entry which is preliminary data.</text>
</comment>
<organism evidence="1 2">
    <name type="scientific">Zophobas morio</name>
    <dbReference type="NCBI Taxonomy" id="2755281"/>
    <lineage>
        <taxon>Eukaryota</taxon>
        <taxon>Metazoa</taxon>
        <taxon>Ecdysozoa</taxon>
        <taxon>Arthropoda</taxon>
        <taxon>Hexapoda</taxon>
        <taxon>Insecta</taxon>
        <taxon>Pterygota</taxon>
        <taxon>Neoptera</taxon>
        <taxon>Endopterygota</taxon>
        <taxon>Coleoptera</taxon>
        <taxon>Polyphaga</taxon>
        <taxon>Cucujiformia</taxon>
        <taxon>Tenebrionidae</taxon>
        <taxon>Zophobas</taxon>
    </lineage>
</organism>
<accession>A0AA38J2Y6</accession>
<sequence length="140" mass="16106">MLFLLRLSLSKQDQRSLYRPTANSARIGHPKVSHSILGNFGVNIDPQWFVLVCQKVGDPHSKCFIVKYRDRIQLAMAIACWIQRRRLTLTHPNSQPYATISAFLEPCNRRFLFLQMGKFQTDGVPLECATKPWEFLLLGS</sequence>
<dbReference type="Proteomes" id="UP001168821">
    <property type="component" value="Unassembled WGS sequence"/>
</dbReference>
<name>A0AA38J2Y6_9CUCU</name>
<dbReference type="AlphaFoldDB" id="A0AA38J2Y6"/>
<keyword evidence="2" id="KW-1185">Reference proteome</keyword>
<proteinExistence type="predicted"/>
<protein>
    <submittedName>
        <fullName evidence="1">Uncharacterized protein</fullName>
    </submittedName>
</protein>
<evidence type="ECO:0000313" key="2">
    <source>
        <dbReference type="Proteomes" id="UP001168821"/>
    </source>
</evidence>
<gene>
    <name evidence="1" type="ORF">Zmor_001666</name>
</gene>
<evidence type="ECO:0000313" key="1">
    <source>
        <dbReference type="EMBL" id="KAJ3666213.1"/>
    </source>
</evidence>